<organism evidence="9 10">
    <name type="scientific">Cephaloticoccus capnophilus</name>
    <dbReference type="NCBI Taxonomy" id="1548208"/>
    <lineage>
        <taxon>Bacteria</taxon>
        <taxon>Pseudomonadati</taxon>
        <taxon>Verrucomicrobiota</taxon>
        <taxon>Opitutia</taxon>
        <taxon>Opitutales</taxon>
        <taxon>Opitutaceae</taxon>
        <taxon>Cephaloticoccus</taxon>
    </lineage>
</organism>
<accession>A0A139SNB0</accession>
<proteinExistence type="inferred from homology"/>
<dbReference type="GO" id="GO:0009330">
    <property type="term" value="C:DNA topoisomerase type II (double strand cut, ATP-hydrolyzing) complex"/>
    <property type="evidence" value="ECO:0007669"/>
    <property type="project" value="TreeGrafter"/>
</dbReference>
<dbReference type="Pfam" id="PF00521">
    <property type="entry name" value="DNA_topoisoIV"/>
    <property type="match status" value="1"/>
</dbReference>
<keyword evidence="4 6" id="KW-0238">DNA-binding</keyword>
<dbReference type="PANTHER" id="PTHR43493:SF5">
    <property type="entry name" value="DNA GYRASE SUBUNIT A, CHLOROPLASTIC_MITOCHONDRIAL"/>
    <property type="match status" value="1"/>
</dbReference>
<evidence type="ECO:0000256" key="7">
    <source>
        <dbReference type="SAM" id="MobiDB-lite"/>
    </source>
</evidence>
<dbReference type="GO" id="GO:0003677">
    <property type="term" value="F:DNA binding"/>
    <property type="evidence" value="ECO:0007669"/>
    <property type="project" value="UniProtKB-UniRule"/>
</dbReference>
<evidence type="ECO:0000256" key="2">
    <source>
        <dbReference type="ARBA" id="ARBA00008263"/>
    </source>
</evidence>
<dbReference type="Proteomes" id="UP000071392">
    <property type="component" value="Unassembled WGS sequence"/>
</dbReference>
<sequence>MAKRISKKTTDQAELEFSNSADAATGAEARPKEGAASPGLADLEDEGLNPVDAAPAQEPALRKHYRNWFLEYASYVILDRAVPHLDDGLKPVQRRVLHTLWDMDDGRFHKVANIVGTTMRLHPHGDASIGAALVAIAQRGWLIEPQGNFGNPFTADEAAAPRYIEARLTPFAREVLFNPKTTTWQLSYDGRAKEPVALPAKFPITLLEGAEGIAVGLATKILPHNFNDLCRAAINHLQGKAFRIYPDFPTGGIADFSEYNDGERGGKVRVRAKIETRSKTLLAITELPYGTNTVSLIESIVAANTKGKIKVKHVDDNTADKVELLVHLPPGSDPEQVTQQLYVFTQAQMNLSPSACVIVRDPETGADKPQFIGVREILRRSVDHTVELLRSELEIRLGELDQQWHWDSLERIFIEERIYRRIEKSKTWEEVLEEIREGLKPFIAGLRREVTEDDITRLTEIRIKRISAYNRFQADERIKKIEAEIEAVKHDLAHLIDYAIAWFERLQEKFGKGHKRRTTYDEIEQISAAEVASANQRLYVNREEGFIGLNWRQHEFVKECTILDSVLCLMADCSLKVSKVADKVFMGRNILHVGVWPKEGDGRFYTLIYQDEKTGRAFAKRFQIGGLSRDKLYSLAKTEGPARVVYLDVAESEAAMPKAVHIAIDGRSGARIRELDFDLTRVPLSTRSAKGLTVTKWTIKSVKRRS</sequence>
<dbReference type="InterPro" id="IPR013758">
    <property type="entry name" value="Topo_IIA_A/C_ab"/>
</dbReference>
<keyword evidence="3 6" id="KW-0799">Topoisomerase</keyword>
<evidence type="ECO:0000259" key="8">
    <source>
        <dbReference type="PROSITE" id="PS52040"/>
    </source>
</evidence>
<dbReference type="RefSeq" id="WP_068711588.1">
    <property type="nucleotide sequence ID" value="NZ_LSZP01000032.1"/>
</dbReference>
<dbReference type="GO" id="GO:0005737">
    <property type="term" value="C:cytoplasm"/>
    <property type="evidence" value="ECO:0007669"/>
    <property type="project" value="TreeGrafter"/>
</dbReference>
<keyword evidence="5 6" id="KW-0413">Isomerase</keyword>
<dbReference type="Gene3D" id="1.10.268.10">
    <property type="entry name" value="Topoisomerase, domain 3"/>
    <property type="match status" value="1"/>
</dbReference>
<dbReference type="STRING" id="1548208.AXK12_04350"/>
<evidence type="ECO:0000256" key="6">
    <source>
        <dbReference type="PROSITE-ProRule" id="PRU01384"/>
    </source>
</evidence>
<dbReference type="GO" id="GO:0006265">
    <property type="term" value="P:DNA topological change"/>
    <property type="evidence" value="ECO:0007669"/>
    <property type="project" value="UniProtKB-UniRule"/>
</dbReference>
<dbReference type="InterPro" id="IPR013760">
    <property type="entry name" value="Topo_IIA-like_dom_sf"/>
</dbReference>
<evidence type="ECO:0000256" key="5">
    <source>
        <dbReference type="ARBA" id="ARBA00023235"/>
    </source>
</evidence>
<evidence type="ECO:0000256" key="4">
    <source>
        <dbReference type="ARBA" id="ARBA00023125"/>
    </source>
</evidence>
<dbReference type="NCBIfam" id="NF009397">
    <property type="entry name" value="PRK12758.1"/>
    <property type="match status" value="1"/>
</dbReference>
<dbReference type="SUPFAM" id="SSF56719">
    <property type="entry name" value="Type II DNA topoisomerase"/>
    <property type="match status" value="1"/>
</dbReference>
<dbReference type="SMART" id="SM00434">
    <property type="entry name" value="TOP4c"/>
    <property type="match status" value="1"/>
</dbReference>
<feature type="region of interest" description="Disordered" evidence="7">
    <location>
        <begin position="1"/>
        <end position="51"/>
    </location>
</feature>
<dbReference type="OrthoDB" id="9806486at2"/>
<dbReference type="AlphaFoldDB" id="A0A139SNB0"/>
<dbReference type="NCBIfam" id="NF007209">
    <property type="entry name" value="PRK09631.1"/>
    <property type="match status" value="1"/>
</dbReference>
<keyword evidence="10" id="KW-1185">Reference proteome</keyword>
<reference evidence="9 10" key="1">
    <citation type="submission" date="2016-02" db="EMBL/GenBank/DDBJ databases">
        <authorList>
            <person name="Wen L."/>
            <person name="He K."/>
            <person name="Yang H."/>
        </authorList>
    </citation>
    <scope>NUCLEOTIDE SEQUENCE [LARGE SCALE GENOMIC DNA]</scope>
    <source>
        <strain evidence="9 10">CV41</strain>
    </source>
</reference>
<comment type="similarity">
    <text evidence="2">Belongs to the type II topoisomerase GyrA/ParC subunit family.</text>
</comment>
<evidence type="ECO:0000313" key="9">
    <source>
        <dbReference type="EMBL" id="KXU36057.1"/>
    </source>
</evidence>
<dbReference type="GO" id="GO:0003918">
    <property type="term" value="F:DNA topoisomerase type II (double strand cut, ATP-hydrolyzing) activity"/>
    <property type="evidence" value="ECO:0007669"/>
    <property type="project" value="UniProtKB-EC"/>
</dbReference>
<dbReference type="PANTHER" id="PTHR43493">
    <property type="entry name" value="DNA GYRASE/TOPOISOMERASE SUBUNIT A"/>
    <property type="match status" value="1"/>
</dbReference>
<gene>
    <name evidence="9" type="ORF">AXK12_04350</name>
</gene>
<evidence type="ECO:0000256" key="3">
    <source>
        <dbReference type="ARBA" id="ARBA00023029"/>
    </source>
</evidence>
<dbReference type="InterPro" id="IPR013757">
    <property type="entry name" value="Topo_IIA_A_a_sf"/>
</dbReference>
<feature type="domain" description="Topo IIA-type catalytic" evidence="8">
    <location>
        <begin position="82"/>
        <end position="506"/>
    </location>
</feature>
<protein>
    <submittedName>
        <fullName evidence="9">DNA topoisomerase</fullName>
    </submittedName>
</protein>
<name>A0A139SNB0_9BACT</name>
<comment type="catalytic activity">
    <reaction evidence="1 6">
        <text>ATP-dependent breakage, passage and rejoining of double-stranded DNA.</text>
        <dbReference type="EC" id="5.6.2.2"/>
    </reaction>
</comment>
<dbReference type="Gene3D" id="3.30.1360.40">
    <property type="match status" value="1"/>
</dbReference>
<dbReference type="EMBL" id="LSZP01000032">
    <property type="protein sequence ID" value="KXU36057.1"/>
    <property type="molecule type" value="Genomic_DNA"/>
</dbReference>
<dbReference type="Gene3D" id="3.90.199.10">
    <property type="entry name" value="Topoisomerase II, domain 5"/>
    <property type="match status" value="1"/>
</dbReference>
<evidence type="ECO:0000256" key="1">
    <source>
        <dbReference type="ARBA" id="ARBA00000185"/>
    </source>
</evidence>
<feature type="active site" description="O-(5'-phospho-DNA)-tyrosine intermediate" evidence="6">
    <location>
        <position position="163"/>
    </location>
</feature>
<dbReference type="InterPro" id="IPR050220">
    <property type="entry name" value="Type_II_DNA_Topoisomerases"/>
</dbReference>
<evidence type="ECO:0000313" key="10">
    <source>
        <dbReference type="Proteomes" id="UP000071392"/>
    </source>
</evidence>
<comment type="caution">
    <text evidence="9">The sequence shown here is derived from an EMBL/GenBank/DDBJ whole genome shotgun (WGS) entry which is preliminary data.</text>
</comment>
<dbReference type="GO" id="GO:0005524">
    <property type="term" value="F:ATP binding"/>
    <property type="evidence" value="ECO:0007669"/>
    <property type="project" value="InterPro"/>
</dbReference>
<dbReference type="InterPro" id="IPR002205">
    <property type="entry name" value="Topo_IIA_dom_A"/>
</dbReference>
<dbReference type="PROSITE" id="PS52040">
    <property type="entry name" value="TOPO_IIA"/>
    <property type="match status" value="1"/>
</dbReference>